<sequence length="53" mass="5932">MSYLILVAVLFLGLGLSNFFDALPDLILGWLQPPRWVWWGMLAAILAWLTGDG</sequence>
<protein>
    <submittedName>
        <fullName evidence="2">Uncharacterized protein</fullName>
    </submittedName>
</protein>
<keyword evidence="1" id="KW-0812">Transmembrane</keyword>
<accession>A0A8J7APD6</accession>
<dbReference type="Proteomes" id="UP000636505">
    <property type="component" value="Unassembled WGS sequence"/>
</dbReference>
<gene>
    <name evidence="2" type="ORF">IQ241_16405</name>
</gene>
<dbReference type="RefSeq" id="WP_193909126.1">
    <property type="nucleotide sequence ID" value="NZ_JADEXG010000042.1"/>
</dbReference>
<keyword evidence="3" id="KW-1185">Reference proteome</keyword>
<organism evidence="2 3">
    <name type="scientific">Vasconcelosia minhoensis LEGE 07310</name>
    <dbReference type="NCBI Taxonomy" id="915328"/>
    <lineage>
        <taxon>Bacteria</taxon>
        <taxon>Bacillati</taxon>
        <taxon>Cyanobacteriota</taxon>
        <taxon>Cyanophyceae</taxon>
        <taxon>Nodosilineales</taxon>
        <taxon>Cymatolegaceae</taxon>
        <taxon>Vasconcelosia</taxon>
        <taxon>Vasconcelosia minhoensis</taxon>
    </lineage>
</organism>
<name>A0A8J7APD6_9CYAN</name>
<keyword evidence="1" id="KW-1133">Transmembrane helix</keyword>
<evidence type="ECO:0000313" key="3">
    <source>
        <dbReference type="Proteomes" id="UP000636505"/>
    </source>
</evidence>
<dbReference type="AlphaFoldDB" id="A0A8J7APD6"/>
<dbReference type="EMBL" id="JADEXG010000042">
    <property type="protein sequence ID" value="MBE9078855.1"/>
    <property type="molecule type" value="Genomic_DNA"/>
</dbReference>
<evidence type="ECO:0000313" key="2">
    <source>
        <dbReference type="EMBL" id="MBE9078855.1"/>
    </source>
</evidence>
<proteinExistence type="predicted"/>
<comment type="caution">
    <text evidence="2">The sequence shown here is derived from an EMBL/GenBank/DDBJ whole genome shotgun (WGS) entry which is preliminary data.</text>
</comment>
<reference evidence="2" key="1">
    <citation type="submission" date="2020-10" db="EMBL/GenBank/DDBJ databases">
        <authorList>
            <person name="Castelo-Branco R."/>
            <person name="Eusebio N."/>
            <person name="Adriana R."/>
            <person name="Vieira A."/>
            <person name="Brugerolle De Fraissinette N."/>
            <person name="Rezende De Castro R."/>
            <person name="Schneider M.P."/>
            <person name="Vasconcelos V."/>
            <person name="Leao P.N."/>
        </authorList>
    </citation>
    <scope>NUCLEOTIDE SEQUENCE</scope>
    <source>
        <strain evidence="2">LEGE 07310</strain>
    </source>
</reference>
<evidence type="ECO:0000256" key="1">
    <source>
        <dbReference type="SAM" id="Phobius"/>
    </source>
</evidence>
<feature type="transmembrane region" description="Helical" evidence="1">
    <location>
        <begin position="35"/>
        <end position="51"/>
    </location>
</feature>
<keyword evidence="1" id="KW-0472">Membrane</keyword>